<accession>A0A0R3UCC7</accession>
<dbReference type="AlphaFoldDB" id="A0A0R3UCC7"/>
<reference evidence="3" key="1">
    <citation type="submission" date="2017-02" db="UniProtKB">
        <authorList>
            <consortium name="WormBaseParasite"/>
        </authorList>
    </citation>
    <scope>IDENTIFICATION</scope>
</reference>
<organism evidence="3">
    <name type="scientific">Mesocestoides corti</name>
    <name type="common">Flatworm</name>
    <dbReference type="NCBI Taxonomy" id="53468"/>
    <lineage>
        <taxon>Eukaryota</taxon>
        <taxon>Metazoa</taxon>
        <taxon>Spiralia</taxon>
        <taxon>Lophotrochozoa</taxon>
        <taxon>Platyhelminthes</taxon>
        <taxon>Cestoda</taxon>
        <taxon>Eucestoda</taxon>
        <taxon>Cyclophyllidea</taxon>
        <taxon>Mesocestoididae</taxon>
        <taxon>Mesocestoides</taxon>
    </lineage>
</organism>
<dbReference type="EMBL" id="UXSR01001874">
    <property type="protein sequence ID" value="VDD78573.1"/>
    <property type="molecule type" value="Genomic_DNA"/>
</dbReference>
<reference evidence="1 2" key="2">
    <citation type="submission" date="2018-10" db="EMBL/GenBank/DDBJ databases">
        <authorList>
            <consortium name="Pathogen Informatics"/>
        </authorList>
    </citation>
    <scope>NUCLEOTIDE SEQUENCE [LARGE SCALE GENOMIC DNA]</scope>
</reference>
<gene>
    <name evidence="1" type="ORF">MCOS_LOCUS4576</name>
</gene>
<name>A0A0R3UCC7_MESCO</name>
<sequence>MGVCNWLSNVIGCGGDRRGGGFSVTVCGLVCGRVGGGCPDRDKVEEFTYRYSGRLVRVTKTARPAAVPNAAYEKKSSKKASVAS</sequence>
<dbReference type="WBParaSite" id="MCOS_0000457501-mRNA-1">
    <property type="protein sequence ID" value="MCOS_0000457501-mRNA-1"/>
    <property type="gene ID" value="MCOS_0000457501"/>
</dbReference>
<evidence type="ECO:0000313" key="2">
    <source>
        <dbReference type="Proteomes" id="UP000267029"/>
    </source>
</evidence>
<evidence type="ECO:0000313" key="1">
    <source>
        <dbReference type="EMBL" id="VDD78573.1"/>
    </source>
</evidence>
<evidence type="ECO:0000313" key="3">
    <source>
        <dbReference type="WBParaSite" id="MCOS_0000457501-mRNA-1"/>
    </source>
</evidence>
<keyword evidence="2" id="KW-1185">Reference proteome</keyword>
<proteinExistence type="predicted"/>
<dbReference type="Proteomes" id="UP000267029">
    <property type="component" value="Unassembled WGS sequence"/>
</dbReference>
<protein>
    <submittedName>
        <fullName evidence="1 3">Uncharacterized protein</fullName>
    </submittedName>
</protein>